<keyword evidence="2" id="KW-1185">Reference proteome</keyword>
<name>A0ABQ9F7Y6_TEGGR</name>
<dbReference type="EMBL" id="JARBDR010000344">
    <property type="protein sequence ID" value="KAJ8313479.1"/>
    <property type="molecule type" value="Genomic_DNA"/>
</dbReference>
<organism evidence="1 2">
    <name type="scientific">Tegillarca granosa</name>
    <name type="common">Malaysian cockle</name>
    <name type="synonym">Anadara granosa</name>
    <dbReference type="NCBI Taxonomy" id="220873"/>
    <lineage>
        <taxon>Eukaryota</taxon>
        <taxon>Metazoa</taxon>
        <taxon>Spiralia</taxon>
        <taxon>Lophotrochozoa</taxon>
        <taxon>Mollusca</taxon>
        <taxon>Bivalvia</taxon>
        <taxon>Autobranchia</taxon>
        <taxon>Pteriomorphia</taxon>
        <taxon>Arcoida</taxon>
        <taxon>Arcoidea</taxon>
        <taxon>Arcidae</taxon>
        <taxon>Tegillarca</taxon>
    </lineage>
</organism>
<dbReference type="Proteomes" id="UP001217089">
    <property type="component" value="Unassembled WGS sequence"/>
</dbReference>
<accession>A0ABQ9F7Y6</accession>
<comment type="caution">
    <text evidence="1">The sequence shown here is derived from an EMBL/GenBank/DDBJ whole genome shotgun (WGS) entry which is preliminary data.</text>
</comment>
<evidence type="ECO:0000313" key="2">
    <source>
        <dbReference type="Proteomes" id="UP001217089"/>
    </source>
</evidence>
<gene>
    <name evidence="1" type="ORF">KUTeg_008969</name>
</gene>
<protein>
    <submittedName>
        <fullName evidence="1">Uncharacterized protein</fullName>
    </submittedName>
</protein>
<evidence type="ECO:0000313" key="1">
    <source>
        <dbReference type="EMBL" id="KAJ8313479.1"/>
    </source>
</evidence>
<proteinExistence type="predicted"/>
<reference evidence="1 2" key="1">
    <citation type="submission" date="2022-12" db="EMBL/GenBank/DDBJ databases">
        <title>Chromosome-level genome of Tegillarca granosa.</title>
        <authorList>
            <person name="Kim J."/>
        </authorList>
    </citation>
    <scope>NUCLEOTIDE SEQUENCE [LARGE SCALE GENOMIC DNA]</scope>
    <source>
        <strain evidence="1">Teg-2019</strain>
        <tissue evidence="1">Adductor muscle</tissue>
    </source>
</reference>
<sequence>MADLCIACNLHLRQRQEILCCISCLGKQHRKCNSGISREEYRRMRSQGQAVFQCVECIEATVPYSEVTTTTGGITQRRDFTPGTVYQRSRRHLPSHREYFTTREEETCVKRWIFLCGEEGEQEWIHPGAPHFVGFLQRRRHRWRSSTPHLRIRSTTTTPCFSKDVMDYSQQDGVFKFVRKLLALPFLPEEQIPVAFNTLKETVTSEQLIQLTNGDIRTPSSWTVYRMAVRTNNDVEGWHHRINRRAQKSSLSFYVLVILLFKPPASRTN</sequence>